<name>A0A7W5DXT3_9BACT</name>
<keyword evidence="2" id="KW-1185">Reference proteome</keyword>
<gene>
    <name evidence="1" type="ORF">FHS27_002302</name>
</gene>
<protein>
    <submittedName>
        <fullName evidence="1">Uncharacterized protein</fullName>
    </submittedName>
</protein>
<comment type="caution">
    <text evidence="1">The sequence shown here is derived from an EMBL/GenBank/DDBJ whole genome shotgun (WGS) entry which is preliminary data.</text>
</comment>
<evidence type="ECO:0000313" key="1">
    <source>
        <dbReference type="EMBL" id="MBB3206493.1"/>
    </source>
</evidence>
<reference evidence="1 2" key="1">
    <citation type="submission" date="2020-08" db="EMBL/GenBank/DDBJ databases">
        <title>Genomic Encyclopedia of Type Strains, Phase III (KMG-III): the genomes of soil and plant-associated and newly described type strains.</title>
        <authorList>
            <person name="Whitman W."/>
        </authorList>
    </citation>
    <scope>NUCLEOTIDE SEQUENCE [LARGE SCALE GENOMIC DNA]</scope>
    <source>
        <strain evidence="1 2">CECT 8075</strain>
    </source>
</reference>
<evidence type="ECO:0000313" key="2">
    <source>
        <dbReference type="Proteomes" id="UP000536179"/>
    </source>
</evidence>
<organism evidence="1 2">
    <name type="scientific">Aporhodopirellula rubra</name>
    <dbReference type="NCBI Taxonomy" id="980271"/>
    <lineage>
        <taxon>Bacteria</taxon>
        <taxon>Pseudomonadati</taxon>
        <taxon>Planctomycetota</taxon>
        <taxon>Planctomycetia</taxon>
        <taxon>Pirellulales</taxon>
        <taxon>Pirellulaceae</taxon>
        <taxon>Aporhodopirellula</taxon>
    </lineage>
</organism>
<proteinExistence type="predicted"/>
<dbReference type="Proteomes" id="UP000536179">
    <property type="component" value="Unassembled WGS sequence"/>
</dbReference>
<accession>A0A7W5DXT3</accession>
<dbReference type="AlphaFoldDB" id="A0A7W5DXT3"/>
<sequence>MLAGPLHGGGIVPSDCREQLDSGPCNERLEIRGLRVISVAAFNDHADRIRLMTWQRSEMTSLMR</sequence>
<dbReference type="EMBL" id="JACHXU010000006">
    <property type="protein sequence ID" value="MBB3206493.1"/>
    <property type="molecule type" value="Genomic_DNA"/>
</dbReference>